<protein>
    <submittedName>
        <fullName evidence="1">Uncharacterized protein</fullName>
    </submittedName>
</protein>
<organism evidence="1">
    <name type="scientific">Tetraselmis sp. GSL018</name>
    <dbReference type="NCBI Taxonomy" id="582737"/>
    <lineage>
        <taxon>Eukaryota</taxon>
        <taxon>Viridiplantae</taxon>
        <taxon>Chlorophyta</taxon>
        <taxon>core chlorophytes</taxon>
        <taxon>Chlorodendrophyceae</taxon>
        <taxon>Chlorodendrales</taxon>
        <taxon>Chlorodendraceae</taxon>
        <taxon>Tetraselmis</taxon>
    </lineage>
</organism>
<proteinExistence type="predicted"/>
<sequence>RAKKGNRKNRYRNTILQRTATIQLVKGIPLKGSSVDSNLGSDVLRKFWLRTTHQIPVRKRTTHVN</sequence>
<evidence type="ECO:0000313" key="1">
    <source>
        <dbReference type="EMBL" id="JAC76112.1"/>
    </source>
</evidence>
<gene>
    <name evidence="1" type="ORF">TSPGSL018_21137</name>
</gene>
<feature type="non-terminal residue" evidence="1">
    <location>
        <position position="1"/>
    </location>
</feature>
<name>A0A061RTF8_9CHLO</name>
<accession>A0A061RTF8</accession>
<reference evidence="1" key="1">
    <citation type="submission" date="2014-05" db="EMBL/GenBank/DDBJ databases">
        <title>The transcriptome of the halophilic microalga Tetraselmis sp. GSL018 isolated from the Great Salt Lake, Utah.</title>
        <authorList>
            <person name="Jinkerson R.E."/>
            <person name="D'Adamo S."/>
            <person name="Posewitz M.C."/>
        </authorList>
    </citation>
    <scope>NUCLEOTIDE SEQUENCE</scope>
    <source>
        <strain evidence="1">GSL018</strain>
    </source>
</reference>
<dbReference type="EMBL" id="GBEZ01009480">
    <property type="protein sequence ID" value="JAC76112.1"/>
    <property type="molecule type" value="Transcribed_RNA"/>
</dbReference>
<dbReference type="AlphaFoldDB" id="A0A061RTF8"/>